<protein>
    <submittedName>
        <fullName evidence="2">Uncharacterized protein</fullName>
    </submittedName>
</protein>
<feature type="compositionally biased region" description="Basic residues" evidence="1">
    <location>
        <begin position="1"/>
        <end position="12"/>
    </location>
</feature>
<dbReference type="OMA" id="WGAKGYL"/>
<gene>
    <name evidence="2" type="ORF">BCR37DRAFT_70891</name>
</gene>
<evidence type="ECO:0000313" key="2">
    <source>
        <dbReference type="EMBL" id="ORY80478.1"/>
    </source>
</evidence>
<dbReference type="AlphaFoldDB" id="A0A1Y2F987"/>
<accession>A0A1Y2F987</accession>
<feature type="compositionally biased region" description="Basic and acidic residues" evidence="1">
    <location>
        <begin position="40"/>
        <end position="50"/>
    </location>
</feature>
<dbReference type="GeneID" id="63789047"/>
<dbReference type="EMBL" id="MCFI01000013">
    <property type="protein sequence ID" value="ORY80478.1"/>
    <property type="molecule type" value="Genomic_DNA"/>
</dbReference>
<keyword evidence="3" id="KW-1185">Reference proteome</keyword>
<comment type="caution">
    <text evidence="2">The sequence shown here is derived from an EMBL/GenBank/DDBJ whole genome shotgun (WGS) entry which is preliminary data.</text>
</comment>
<dbReference type="OrthoDB" id="514070at2759"/>
<evidence type="ECO:0000313" key="3">
    <source>
        <dbReference type="Proteomes" id="UP000193685"/>
    </source>
</evidence>
<feature type="region of interest" description="Disordered" evidence="1">
    <location>
        <begin position="1"/>
        <end position="72"/>
    </location>
</feature>
<proteinExistence type="predicted"/>
<sequence length="238" mass="26729">MVNTRSRGKLHQAKLEDVVQDKAASKKRARRQEATPAKRVKQEAENDKNPKTSAARSKHVDVKQLKKHDETDVRPEPVKINRAPVLHLFAACVAQRQHPDLSWETCLSLGSAVSCVCALAKGRAIGKIAPRDKDKPRASHDENEMISVMQFDFAMKDGKALVGKSAKPPGEGYLKGKFKDRYAETKDLMQESLESWSGDEETLAMKAFHMYERFRPDTGWGQSGQMNLELVKETISKQ</sequence>
<name>A0A1Y2F987_PROLT</name>
<organism evidence="2 3">
    <name type="scientific">Protomyces lactucae-debilis</name>
    <dbReference type="NCBI Taxonomy" id="2754530"/>
    <lineage>
        <taxon>Eukaryota</taxon>
        <taxon>Fungi</taxon>
        <taxon>Dikarya</taxon>
        <taxon>Ascomycota</taxon>
        <taxon>Taphrinomycotina</taxon>
        <taxon>Taphrinomycetes</taxon>
        <taxon>Taphrinales</taxon>
        <taxon>Protomycetaceae</taxon>
        <taxon>Protomyces</taxon>
    </lineage>
</organism>
<reference evidence="2 3" key="1">
    <citation type="submission" date="2016-07" db="EMBL/GenBank/DDBJ databases">
        <title>Pervasive Adenine N6-methylation of Active Genes in Fungi.</title>
        <authorList>
            <consortium name="DOE Joint Genome Institute"/>
            <person name="Mondo S.J."/>
            <person name="Dannebaum R.O."/>
            <person name="Kuo R.C."/>
            <person name="Labutti K."/>
            <person name="Haridas S."/>
            <person name="Kuo A."/>
            <person name="Salamov A."/>
            <person name="Ahrendt S.R."/>
            <person name="Lipzen A."/>
            <person name="Sullivan W."/>
            <person name="Andreopoulos W.B."/>
            <person name="Clum A."/>
            <person name="Lindquist E."/>
            <person name="Daum C."/>
            <person name="Ramamoorthy G.K."/>
            <person name="Gryganskyi A."/>
            <person name="Culley D."/>
            <person name="Magnuson J.K."/>
            <person name="James T.Y."/>
            <person name="O'Malley M.A."/>
            <person name="Stajich J.E."/>
            <person name="Spatafora J.W."/>
            <person name="Visel A."/>
            <person name="Grigoriev I.V."/>
        </authorList>
    </citation>
    <scope>NUCLEOTIDE SEQUENCE [LARGE SCALE GENOMIC DNA]</scope>
    <source>
        <strain evidence="2 3">12-1054</strain>
    </source>
</reference>
<feature type="compositionally biased region" description="Basic and acidic residues" evidence="1">
    <location>
        <begin position="58"/>
        <end position="72"/>
    </location>
</feature>
<feature type="compositionally biased region" description="Basic and acidic residues" evidence="1">
    <location>
        <begin position="13"/>
        <end position="24"/>
    </location>
</feature>
<evidence type="ECO:0000256" key="1">
    <source>
        <dbReference type="SAM" id="MobiDB-lite"/>
    </source>
</evidence>
<dbReference type="Proteomes" id="UP000193685">
    <property type="component" value="Unassembled WGS sequence"/>
</dbReference>
<dbReference type="RefSeq" id="XP_040724366.1">
    <property type="nucleotide sequence ID" value="XM_040872448.1"/>
</dbReference>